<accession>A0A381NM93</accession>
<protein>
    <recommendedName>
        <fullName evidence="1">PKD domain-containing protein</fullName>
    </recommendedName>
</protein>
<dbReference type="Gene3D" id="2.60.40.10">
    <property type="entry name" value="Immunoglobulins"/>
    <property type="match status" value="2"/>
</dbReference>
<dbReference type="CDD" id="cd08547">
    <property type="entry name" value="Type_II_cohesin"/>
    <property type="match status" value="1"/>
</dbReference>
<dbReference type="PROSITE" id="PS50093">
    <property type="entry name" value="PKD"/>
    <property type="match status" value="2"/>
</dbReference>
<dbReference type="SUPFAM" id="SSF49299">
    <property type="entry name" value="PKD domain"/>
    <property type="match status" value="2"/>
</dbReference>
<dbReference type="FunFam" id="2.60.40.10:FF:000270">
    <property type="entry name" value="Cell surface protein"/>
    <property type="match status" value="2"/>
</dbReference>
<dbReference type="Pfam" id="PF00963">
    <property type="entry name" value="Cohesin"/>
    <property type="match status" value="1"/>
</dbReference>
<name>A0A381NM93_9ZZZZ</name>
<dbReference type="InterPro" id="IPR013783">
    <property type="entry name" value="Ig-like_fold"/>
</dbReference>
<dbReference type="InterPro" id="IPR035986">
    <property type="entry name" value="PKD_dom_sf"/>
</dbReference>
<dbReference type="CDD" id="cd00146">
    <property type="entry name" value="PKD"/>
    <property type="match status" value="2"/>
</dbReference>
<dbReference type="PANTHER" id="PTHR36842:SF1">
    <property type="entry name" value="PROTEIN TOLB"/>
    <property type="match status" value="1"/>
</dbReference>
<dbReference type="Gene3D" id="2.60.40.680">
    <property type="match status" value="1"/>
</dbReference>
<dbReference type="InterPro" id="IPR002102">
    <property type="entry name" value="Cohesin_dom"/>
</dbReference>
<dbReference type="InterPro" id="IPR000601">
    <property type="entry name" value="PKD_dom"/>
</dbReference>
<dbReference type="GO" id="GO:0000272">
    <property type="term" value="P:polysaccharide catabolic process"/>
    <property type="evidence" value="ECO:0007669"/>
    <property type="project" value="InterPro"/>
</dbReference>
<evidence type="ECO:0000259" key="1">
    <source>
        <dbReference type="PROSITE" id="PS50093"/>
    </source>
</evidence>
<sequence length="340" mass="35055">MKKILLAFLVVLLGCGGGGGGGGGDDGGGGSGNTPPVAAFTGNPLSGPVPLAVQFASQSTGDVTSHQWDVDNDGTIDGGTYTYNHTYTEAGTYTVSLTVVGPAGTDSTTKTDYITVNVLPPNANFEATTTSGTPDLRVQFINNSVRYTQSDWNFGDGNTSTDTNPMHTYTTVGSYDVSLSVLGEGGTDLETKTGYINVSTLGTPAIILDPKYTDTSNGSTITLSLKVMGVTGLAAAQAKLVYDTNNVTIGNVAFGDFLKGNTDPLLIVTKDESNGEVTIYTSSLSSDKPSADGDGVIATVEFTVTATTSIIFDNSNIIFLDVDGNNITVNGSTSGYIYVN</sequence>
<dbReference type="EMBL" id="UINC01000455">
    <property type="protein sequence ID" value="SUZ55705.1"/>
    <property type="molecule type" value="Genomic_DNA"/>
</dbReference>
<dbReference type="SMART" id="SM00089">
    <property type="entry name" value="PKD"/>
    <property type="match status" value="2"/>
</dbReference>
<dbReference type="SUPFAM" id="SSF49384">
    <property type="entry name" value="Carbohydrate-binding domain"/>
    <property type="match status" value="1"/>
</dbReference>
<organism evidence="2">
    <name type="scientific">marine metagenome</name>
    <dbReference type="NCBI Taxonomy" id="408172"/>
    <lineage>
        <taxon>unclassified sequences</taxon>
        <taxon>metagenomes</taxon>
        <taxon>ecological metagenomes</taxon>
    </lineage>
</organism>
<dbReference type="GO" id="GO:0030246">
    <property type="term" value="F:carbohydrate binding"/>
    <property type="evidence" value="ECO:0007669"/>
    <property type="project" value="InterPro"/>
</dbReference>
<feature type="domain" description="PKD" evidence="1">
    <location>
        <begin position="152"/>
        <end position="203"/>
    </location>
</feature>
<dbReference type="AlphaFoldDB" id="A0A381NM93"/>
<evidence type="ECO:0000313" key="2">
    <source>
        <dbReference type="EMBL" id="SUZ55705.1"/>
    </source>
</evidence>
<dbReference type="InterPro" id="IPR008965">
    <property type="entry name" value="CBM2/CBM3_carb-bd_dom_sf"/>
</dbReference>
<gene>
    <name evidence="2" type="ORF">METZ01_LOCUS8559</name>
</gene>
<dbReference type="PANTHER" id="PTHR36842">
    <property type="entry name" value="PROTEIN TOLB HOMOLOG"/>
    <property type="match status" value="1"/>
</dbReference>
<reference evidence="2" key="1">
    <citation type="submission" date="2018-05" db="EMBL/GenBank/DDBJ databases">
        <authorList>
            <person name="Lanie J.A."/>
            <person name="Ng W.-L."/>
            <person name="Kazmierczak K.M."/>
            <person name="Andrzejewski T.M."/>
            <person name="Davidsen T.M."/>
            <person name="Wayne K.J."/>
            <person name="Tettelin H."/>
            <person name="Glass J.I."/>
            <person name="Rusch D."/>
            <person name="Podicherti R."/>
            <person name="Tsui H.-C.T."/>
            <person name="Winkler M.E."/>
        </authorList>
    </citation>
    <scope>NUCLEOTIDE SEQUENCE</scope>
</reference>
<dbReference type="PROSITE" id="PS51257">
    <property type="entry name" value="PROKAR_LIPOPROTEIN"/>
    <property type="match status" value="1"/>
</dbReference>
<dbReference type="Pfam" id="PF18911">
    <property type="entry name" value="PKD_4"/>
    <property type="match status" value="2"/>
</dbReference>
<feature type="domain" description="PKD" evidence="1">
    <location>
        <begin position="36"/>
        <end position="116"/>
    </location>
</feature>
<proteinExistence type="predicted"/>
<dbReference type="InterPro" id="IPR022409">
    <property type="entry name" value="PKD/Chitinase_dom"/>
</dbReference>